<gene>
    <name evidence="3" type="ORF">GCM10010468_77790</name>
</gene>
<dbReference type="PANTHER" id="PTHR34853:SF1">
    <property type="entry name" value="LIPASE 5"/>
    <property type="match status" value="1"/>
</dbReference>
<feature type="chain" id="PRO_5047319603" evidence="2">
    <location>
        <begin position="23"/>
        <end position="395"/>
    </location>
</feature>
<dbReference type="Gene3D" id="1.10.260.130">
    <property type="match status" value="1"/>
</dbReference>
<dbReference type="EMBL" id="BAAAUV010000043">
    <property type="protein sequence ID" value="GAA3240868.1"/>
    <property type="molecule type" value="Genomic_DNA"/>
</dbReference>
<dbReference type="SUPFAM" id="SSF53474">
    <property type="entry name" value="alpha/beta-Hydrolases"/>
    <property type="match status" value="1"/>
</dbReference>
<name>A0ABP6QP25_9ACTN</name>
<evidence type="ECO:0000256" key="2">
    <source>
        <dbReference type="SAM" id="SignalP"/>
    </source>
</evidence>
<dbReference type="InterPro" id="IPR005152">
    <property type="entry name" value="Lipase_secreted"/>
</dbReference>
<organism evidence="3 4">
    <name type="scientific">Actinocorallia longicatena</name>
    <dbReference type="NCBI Taxonomy" id="111803"/>
    <lineage>
        <taxon>Bacteria</taxon>
        <taxon>Bacillati</taxon>
        <taxon>Actinomycetota</taxon>
        <taxon>Actinomycetes</taxon>
        <taxon>Streptosporangiales</taxon>
        <taxon>Thermomonosporaceae</taxon>
        <taxon>Actinocorallia</taxon>
    </lineage>
</organism>
<proteinExistence type="predicted"/>
<keyword evidence="4" id="KW-1185">Reference proteome</keyword>
<evidence type="ECO:0000313" key="4">
    <source>
        <dbReference type="Proteomes" id="UP001501237"/>
    </source>
</evidence>
<dbReference type="Proteomes" id="UP001501237">
    <property type="component" value="Unassembled WGS sequence"/>
</dbReference>
<comment type="caution">
    <text evidence="3">The sequence shown here is derived from an EMBL/GenBank/DDBJ whole genome shotgun (WGS) entry which is preliminary data.</text>
</comment>
<dbReference type="Pfam" id="PF03583">
    <property type="entry name" value="LIP"/>
    <property type="match status" value="1"/>
</dbReference>
<accession>A0ABP6QP25</accession>
<dbReference type="PIRSF" id="PIRSF029171">
    <property type="entry name" value="Esterase_LipA"/>
    <property type="match status" value="1"/>
</dbReference>
<sequence length="395" mass="40874">MIAMATATGVCGAAAFAPPGAAAPLRAAADAGDDAFYTPPSPLPAGRPGDVIRSRPAKAGPPAARKLADAWQVMYLSTDANGRPDAVTGIVLVPKEVDRSKAPIVGLGPGTHGPAFRCTPSTMVNMGAFYEQSAVNDMLAKGWAVVVTDYEGYHPNPKTTYVTGRSEGPAVLDGIRAATRLTEAGLSADAKVAVRGYSQGGGAAMWAGETQPGYAPELNLVGVVAGGVPADLVKMGISLNGKKGFGFLAYALVGLDNAYGLNMDGQLTPAGKTAFDNMRAGDCAVELFNDYAGKSIADYYTRSPLADPAWQAAYGANKLGKDVIKAPVFQYHGTNDEIVNFAQAEALKNTYCAAGVKVTWKTWPMGHLTGVLQGNADAVSFLTDRFAGVEATTTC</sequence>
<dbReference type="PANTHER" id="PTHR34853">
    <property type="match status" value="1"/>
</dbReference>
<feature type="region of interest" description="Disordered" evidence="1">
    <location>
        <begin position="36"/>
        <end position="60"/>
    </location>
</feature>
<keyword evidence="2" id="KW-0732">Signal</keyword>
<dbReference type="InterPro" id="IPR029058">
    <property type="entry name" value="AB_hydrolase_fold"/>
</dbReference>
<evidence type="ECO:0000256" key="1">
    <source>
        <dbReference type="SAM" id="MobiDB-lite"/>
    </source>
</evidence>
<protein>
    <submittedName>
        <fullName evidence="3">Lipase family protein</fullName>
    </submittedName>
</protein>
<dbReference type="Gene3D" id="3.40.50.1820">
    <property type="entry name" value="alpha/beta hydrolase"/>
    <property type="match status" value="1"/>
</dbReference>
<evidence type="ECO:0000313" key="3">
    <source>
        <dbReference type="EMBL" id="GAA3240868.1"/>
    </source>
</evidence>
<feature type="signal peptide" evidence="2">
    <location>
        <begin position="1"/>
        <end position="22"/>
    </location>
</feature>
<reference evidence="4" key="1">
    <citation type="journal article" date="2019" name="Int. J. Syst. Evol. Microbiol.">
        <title>The Global Catalogue of Microorganisms (GCM) 10K type strain sequencing project: providing services to taxonomists for standard genome sequencing and annotation.</title>
        <authorList>
            <consortium name="The Broad Institute Genomics Platform"/>
            <consortium name="The Broad Institute Genome Sequencing Center for Infectious Disease"/>
            <person name="Wu L."/>
            <person name="Ma J."/>
        </authorList>
    </citation>
    <scope>NUCLEOTIDE SEQUENCE [LARGE SCALE GENOMIC DNA]</scope>
    <source>
        <strain evidence="4">JCM 9377</strain>
    </source>
</reference>